<dbReference type="Proteomes" id="UP000530268">
    <property type="component" value="Unassembled WGS sequence"/>
</dbReference>
<feature type="chain" id="PRO_5030628446" evidence="1">
    <location>
        <begin position="18"/>
        <end position="257"/>
    </location>
</feature>
<evidence type="ECO:0000313" key="3">
    <source>
        <dbReference type="Proteomes" id="UP000530268"/>
    </source>
</evidence>
<dbReference type="AlphaFoldDB" id="A0A7W6E6D6"/>
<evidence type="ECO:0000313" key="2">
    <source>
        <dbReference type="EMBL" id="MBB3995586.1"/>
    </source>
</evidence>
<reference evidence="2 3" key="1">
    <citation type="submission" date="2020-08" db="EMBL/GenBank/DDBJ databases">
        <title>Genomic Encyclopedia of Type Strains, Phase IV (KMG-IV): sequencing the most valuable type-strain genomes for metagenomic binning, comparative biology and taxonomic classification.</title>
        <authorList>
            <person name="Goeker M."/>
        </authorList>
    </citation>
    <scope>NUCLEOTIDE SEQUENCE [LARGE SCALE GENOMIC DNA]</scope>
    <source>
        <strain evidence="2 3">DSM 102234</strain>
    </source>
</reference>
<keyword evidence="3" id="KW-1185">Reference proteome</keyword>
<name>A0A7W6E6D6_9RHOB</name>
<sequence length="257" mass="27750">MMRVAAFALIASAGAAAADTFPDYSAQGCVIAPGVIRAPEVQQALDAGHATVQGDWVLIGPALCKIAPPVIDPVLSATDADVAPFISAVDAYPDAPGCFLDAEAMKQKLEVSRGWSETRAHREYVRMISAGIFSGEWRFFGLSPLATPMGFQLMTGACAQVPDAQKIAKSHSDMIASFDGFIRKNAQYLPCETGGHFDYSPWHEFYETLGQGPIINAWQAYEVSFALHGSDWVTWTDMKDKGMPRPPVCSFDGLIEP</sequence>
<protein>
    <submittedName>
        <fullName evidence="2">Uncharacterized protein</fullName>
    </submittedName>
</protein>
<evidence type="ECO:0000256" key="1">
    <source>
        <dbReference type="SAM" id="SignalP"/>
    </source>
</evidence>
<comment type="caution">
    <text evidence="2">The sequence shown here is derived from an EMBL/GenBank/DDBJ whole genome shotgun (WGS) entry which is preliminary data.</text>
</comment>
<dbReference type="RefSeq" id="WP_184567627.1">
    <property type="nucleotide sequence ID" value="NZ_JACIEI010000016.1"/>
</dbReference>
<feature type="signal peptide" evidence="1">
    <location>
        <begin position="1"/>
        <end position="17"/>
    </location>
</feature>
<gene>
    <name evidence="2" type="ORF">GGR95_003243</name>
</gene>
<accession>A0A7W6E6D6</accession>
<proteinExistence type="predicted"/>
<keyword evidence="1" id="KW-0732">Signal</keyword>
<organism evidence="2 3">
    <name type="scientific">Sulfitobacter undariae</name>
    <dbReference type="NCBI Taxonomy" id="1563671"/>
    <lineage>
        <taxon>Bacteria</taxon>
        <taxon>Pseudomonadati</taxon>
        <taxon>Pseudomonadota</taxon>
        <taxon>Alphaproteobacteria</taxon>
        <taxon>Rhodobacterales</taxon>
        <taxon>Roseobacteraceae</taxon>
        <taxon>Sulfitobacter</taxon>
    </lineage>
</organism>
<dbReference type="EMBL" id="JACIEI010000016">
    <property type="protein sequence ID" value="MBB3995586.1"/>
    <property type="molecule type" value="Genomic_DNA"/>
</dbReference>